<organism evidence="4 5">
    <name type="scientific">Roseateles violae</name>
    <dbReference type="NCBI Taxonomy" id="3058042"/>
    <lineage>
        <taxon>Bacteria</taxon>
        <taxon>Pseudomonadati</taxon>
        <taxon>Pseudomonadota</taxon>
        <taxon>Betaproteobacteria</taxon>
        <taxon>Burkholderiales</taxon>
        <taxon>Sphaerotilaceae</taxon>
        <taxon>Roseateles</taxon>
    </lineage>
</organism>
<dbReference type="InterPro" id="IPR036691">
    <property type="entry name" value="Endo/exonu/phosph_ase_sf"/>
</dbReference>
<evidence type="ECO:0000313" key="4">
    <source>
        <dbReference type="EMBL" id="MDN3920733.1"/>
    </source>
</evidence>
<keyword evidence="4" id="KW-0255">Endonuclease</keyword>
<sequence length="629" mass="65055">MSKDNPLKLLPRAMLAAFPLLLAGAAAQAQLIGALQGSSHLSPYNNTDVAGILGIVTARDNNGFWIQDAGDGNALTSDAIYIFRSSASKPLVGSAVSVSGRLVEFRPGGDPLNLTLTEINASSGIAGAAVTVLSTGNALPAARVIGPGFLPPSAIAPKIGNMETAPGYLLQPNLYSMDFYESLEGMRVALPSAIASGQTASGDTFVVSSQQVPAGSRVPAVLSAGNFNGQRIMIDNRITAAPTVSAGARIDNITGVIDYSFANYRLLLTEGATLVSNNLPKETAAIAPGRFGIASYNVENLPGNASTTRFTQIAGQIAGSLGAPQIISLQEIQDNNGTTNNGTVAADVTLNNLAGALNAATGKSYKWVSVDPVNNADGGAGGGNIRQAFMYDSARVSFAGMVGGALQDVMATAGANGQIVLNLGAGRVDPNNPAWTNSRKPLVTEFSVDGQQIIVIANHFNSKGGDAPLFGVGQPPDEVTATQRLQQAQVLGSFVQGLLAINPHANIVLTGDFNDFQFAASLQPLYDAGLTNMTNTLDAGDRYSYVFEGNAQALDHIWVSPNLLAKGDLAYDVVHVNAGYLDQVSDHDPVLLTLGAIPVPTAVPEPATLALMLAGLGAVGLRARRQRRA</sequence>
<evidence type="ECO:0000259" key="2">
    <source>
        <dbReference type="Pfam" id="PF07589"/>
    </source>
</evidence>
<gene>
    <name evidence="4" type="ORF">QWJ38_10620</name>
</gene>
<evidence type="ECO:0000256" key="1">
    <source>
        <dbReference type="SAM" id="SignalP"/>
    </source>
</evidence>
<feature type="domain" description="Endonuclease/exonuclease/phosphatase" evidence="3">
    <location>
        <begin position="429"/>
        <end position="578"/>
    </location>
</feature>
<feature type="chain" id="PRO_5046509256" evidence="1">
    <location>
        <begin position="30"/>
        <end position="629"/>
    </location>
</feature>
<dbReference type="EMBL" id="JAUHHC010000003">
    <property type="protein sequence ID" value="MDN3920733.1"/>
    <property type="molecule type" value="Genomic_DNA"/>
</dbReference>
<feature type="signal peptide" evidence="1">
    <location>
        <begin position="1"/>
        <end position="29"/>
    </location>
</feature>
<accession>A0ABT8DRX8</accession>
<dbReference type="Proteomes" id="UP001228044">
    <property type="component" value="Unassembled WGS sequence"/>
</dbReference>
<dbReference type="RefSeq" id="WP_290359057.1">
    <property type="nucleotide sequence ID" value="NZ_JAUHHC010000003.1"/>
</dbReference>
<evidence type="ECO:0000313" key="5">
    <source>
        <dbReference type="Proteomes" id="UP001228044"/>
    </source>
</evidence>
<keyword evidence="1" id="KW-0732">Signal</keyword>
<dbReference type="CDD" id="cd04486">
    <property type="entry name" value="YhcR_OBF_like"/>
    <property type="match status" value="1"/>
</dbReference>
<dbReference type="InterPro" id="IPR013424">
    <property type="entry name" value="Ice-binding_C"/>
</dbReference>
<keyword evidence="5" id="KW-1185">Reference proteome</keyword>
<keyword evidence="4" id="KW-0378">Hydrolase</keyword>
<evidence type="ECO:0000259" key="3">
    <source>
        <dbReference type="Pfam" id="PF19580"/>
    </source>
</evidence>
<feature type="domain" description="Ice-binding protein C-terminal" evidence="2">
    <location>
        <begin position="602"/>
        <end position="628"/>
    </location>
</feature>
<protein>
    <submittedName>
        <fullName evidence="4">Endonuclease/exonuclease/phosphatase family protein</fullName>
    </submittedName>
</protein>
<dbReference type="Gene3D" id="3.60.10.10">
    <property type="entry name" value="Endonuclease/exonuclease/phosphatase"/>
    <property type="match status" value="1"/>
</dbReference>
<dbReference type="PANTHER" id="PTHR42834">
    <property type="entry name" value="ENDONUCLEASE/EXONUCLEASE/PHOSPHATASE FAMILY PROTEIN (AFU_ORTHOLOGUE AFUA_3G09210)"/>
    <property type="match status" value="1"/>
</dbReference>
<dbReference type="PANTHER" id="PTHR42834:SF1">
    <property type="entry name" value="ENDONUCLEASE_EXONUCLEASE_PHOSPHATASE FAMILY PROTEIN (AFU_ORTHOLOGUE AFUA_3G09210)"/>
    <property type="match status" value="1"/>
</dbReference>
<name>A0ABT8DRX8_9BURK</name>
<dbReference type="Pfam" id="PF19580">
    <property type="entry name" value="Exo_endo_phos_3"/>
    <property type="match status" value="1"/>
</dbReference>
<dbReference type="CDD" id="cd10283">
    <property type="entry name" value="MnuA_DNase1-like"/>
    <property type="match status" value="1"/>
</dbReference>
<dbReference type="Pfam" id="PF07589">
    <property type="entry name" value="PEP-CTERM"/>
    <property type="match status" value="1"/>
</dbReference>
<reference evidence="4 5" key="1">
    <citation type="submission" date="2023-06" db="EMBL/GenBank/DDBJ databases">
        <title>Pelomonas sp. PFR6 16S ribosomal RNA gene Genome sequencing and assembly.</title>
        <authorList>
            <person name="Woo H."/>
        </authorList>
    </citation>
    <scope>NUCLEOTIDE SEQUENCE [LARGE SCALE GENOMIC DNA]</scope>
    <source>
        <strain evidence="4 5">PFR6</strain>
    </source>
</reference>
<dbReference type="GO" id="GO:0004519">
    <property type="term" value="F:endonuclease activity"/>
    <property type="evidence" value="ECO:0007669"/>
    <property type="project" value="UniProtKB-KW"/>
</dbReference>
<dbReference type="InterPro" id="IPR005135">
    <property type="entry name" value="Endo/exonuclease/phosphatase"/>
</dbReference>
<dbReference type="SUPFAM" id="SSF56219">
    <property type="entry name" value="DNase I-like"/>
    <property type="match status" value="1"/>
</dbReference>
<dbReference type="NCBIfam" id="TIGR02595">
    <property type="entry name" value="PEP_CTERM"/>
    <property type="match status" value="1"/>
</dbReference>
<comment type="caution">
    <text evidence="4">The sequence shown here is derived from an EMBL/GenBank/DDBJ whole genome shotgun (WGS) entry which is preliminary data.</text>
</comment>
<proteinExistence type="predicted"/>
<keyword evidence="4" id="KW-0540">Nuclease</keyword>